<evidence type="ECO:0000256" key="7">
    <source>
        <dbReference type="ARBA" id="ARBA00022723"/>
    </source>
</evidence>
<evidence type="ECO:0000256" key="5">
    <source>
        <dbReference type="ARBA" id="ARBA00019269"/>
    </source>
</evidence>
<proteinExistence type="inferred from homology"/>
<reference evidence="16 17" key="1">
    <citation type="submission" date="2014-04" db="EMBL/GenBank/DDBJ databases">
        <authorList>
            <consortium name="DOE Joint Genome Institute"/>
            <person name="Kuo A."/>
            <person name="Zuccaro A."/>
            <person name="Kohler A."/>
            <person name="Nagy L.G."/>
            <person name="Floudas D."/>
            <person name="Copeland A."/>
            <person name="Barry K.W."/>
            <person name="Cichocki N."/>
            <person name="Veneault-Fourrey C."/>
            <person name="LaButti K."/>
            <person name="Lindquist E.A."/>
            <person name="Lipzen A."/>
            <person name="Lundell T."/>
            <person name="Morin E."/>
            <person name="Murat C."/>
            <person name="Sun H."/>
            <person name="Tunlid A."/>
            <person name="Henrissat B."/>
            <person name="Grigoriev I.V."/>
            <person name="Hibbett D.S."/>
            <person name="Martin F."/>
            <person name="Nordberg H.P."/>
            <person name="Cantor M.N."/>
            <person name="Hua S.X."/>
        </authorList>
    </citation>
    <scope>NUCLEOTIDE SEQUENCE [LARGE SCALE GENOMIC DNA]</scope>
    <source>
        <strain evidence="16 17">MAFF 305830</strain>
    </source>
</reference>
<evidence type="ECO:0000256" key="3">
    <source>
        <dbReference type="ARBA" id="ARBA00005286"/>
    </source>
</evidence>
<dbReference type="InterPro" id="IPR007828">
    <property type="entry name" value="Inositol_oxygenase"/>
</dbReference>
<comment type="cofactor">
    <cofactor evidence="13 14">
        <name>Fe cation</name>
        <dbReference type="ChEBI" id="CHEBI:24875"/>
    </cofactor>
    <text evidence="13 14">Binds 2 iron ions per subunit.</text>
</comment>
<sequence>MPLILRDGRALDETSDLVDDVNILKPHVSALANASPAQSSRSLSLGSDFTPDISPISSSTPSEVDPTEVRDVSTTTEPAEEKVFRDYANACDRVKNFYAEQHEKQTMEYNLKARKYFHEREKLHMSVWEAIERLNTLVDDSDPDTSLSQIEHLLQTAESIRRDGKPDWMQLVGLIHDLGKLLFFVGAEGQWDVVGDTFVVGCQFSEKNIYPETFAANPDSTHPVYSTPNGIYEPGCGMENVMVSWGHDEYMYIVAKEQSTLPKEGLAMIRFHSFYPWHRENAYTQFMKEGDEDLLAAVRDFNPYDLYSKADEPIDVESVKEYYQGLIAKYFPPVVEW</sequence>
<evidence type="ECO:0000256" key="4">
    <source>
        <dbReference type="ARBA" id="ARBA00011919"/>
    </source>
</evidence>
<dbReference type="PANTHER" id="PTHR12588:SF0">
    <property type="entry name" value="INOSITOL OXYGENASE"/>
    <property type="match status" value="1"/>
</dbReference>
<keyword evidence="9 13" id="KW-0408">Iron</keyword>
<evidence type="ECO:0000256" key="2">
    <source>
        <dbReference type="ARBA" id="ARBA00005167"/>
    </source>
</evidence>
<feature type="binding site" evidence="13">
    <location>
        <position position="177"/>
    </location>
    <ligand>
        <name>Fe cation</name>
        <dbReference type="ChEBI" id="CHEBI:24875"/>
        <label>1</label>
    </ligand>
</feature>
<keyword evidence="7 13" id="KW-0479">Metal-binding</keyword>
<evidence type="ECO:0000256" key="14">
    <source>
        <dbReference type="RuleBase" id="RU367039"/>
    </source>
</evidence>
<feature type="compositionally biased region" description="Polar residues" evidence="15">
    <location>
        <begin position="35"/>
        <end position="45"/>
    </location>
</feature>
<protein>
    <recommendedName>
        <fullName evidence="5 14">Inositol oxygenase</fullName>
        <ecNumber evidence="4 14">1.13.99.1</ecNumber>
    </recommendedName>
    <alternativeName>
        <fullName evidence="10 14">Myo-inositol oxygenase</fullName>
    </alternativeName>
</protein>
<feature type="binding site" evidence="12">
    <location>
        <begin position="139"/>
        <end position="141"/>
    </location>
    <ligand>
        <name>substrate</name>
    </ligand>
</feature>
<feature type="binding site" evidence="13">
    <location>
        <position position="247"/>
    </location>
    <ligand>
        <name>Fe cation</name>
        <dbReference type="ChEBI" id="CHEBI:24875"/>
        <label>1</label>
    </ligand>
</feature>
<feature type="binding site" evidence="13">
    <location>
        <position position="176"/>
    </location>
    <ligand>
        <name>Fe cation</name>
        <dbReference type="ChEBI" id="CHEBI:24875"/>
        <label>1</label>
    </ligand>
</feature>
<evidence type="ECO:0000256" key="1">
    <source>
        <dbReference type="ARBA" id="ARBA00004496"/>
    </source>
</evidence>
<evidence type="ECO:0000313" key="16">
    <source>
        <dbReference type="EMBL" id="KIM26673.1"/>
    </source>
</evidence>
<dbReference type="Gene3D" id="1.10.3210.10">
    <property type="entry name" value="Hypothetical protein af1432"/>
    <property type="match status" value="1"/>
</dbReference>
<evidence type="ECO:0000256" key="9">
    <source>
        <dbReference type="ARBA" id="ARBA00023004"/>
    </source>
</evidence>
<dbReference type="Pfam" id="PF05153">
    <property type="entry name" value="MIOX"/>
    <property type="match status" value="1"/>
</dbReference>
<dbReference type="PANTHER" id="PTHR12588">
    <property type="entry name" value="MYOINOSITOL OXYGENASE"/>
    <property type="match status" value="1"/>
</dbReference>
<evidence type="ECO:0000256" key="6">
    <source>
        <dbReference type="ARBA" id="ARBA00022490"/>
    </source>
</evidence>
<gene>
    <name evidence="16" type="ORF">M408DRAFT_330447</name>
</gene>
<dbReference type="GO" id="GO:0019310">
    <property type="term" value="P:inositol catabolic process"/>
    <property type="evidence" value="ECO:0007669"/>
    <property type="project" value="UniProtKB-UniRule"/>
</dbReference>
<dbReference type="SUPFAM" id="SSF109604">
    <property type="entry name" value="HD-domain/PDEase-like"/>
    <property type="match status" value="1"/>
</dbReference>
<feature type="binding site" evidence="12">
    <location>
        <begin position="195"/>
        <end position="196"/>
    </location>
    <ligand>
        <name>substrate</name>
    </ligand>
</feature>
<dbReference type="EC" id="1.13.99.1" evidence="4 14"/>
<evidence type="ECO:0000256" key="11">
    <source>
        <dbReference type="ARBA" id="ARBA00048271"/>
    </source>
</evidence>
<dbReference type="OrthoDB" id="5151075at2759"/>
<feature type="binding site" evidence="13">
    <location>
        <position position="272"/>
    </location>
    <ligand>
        <name>Fe cation</name>
        <dbReference type="ChEBI" id="CHEBI:24875"/>
        <label>1</label>
    </ligand>
</feature>
<dbReference type="GO" id="GO:0005737">
    <property type="term" value="C:cytoplasm"/>
    <property type="evidence" value="ECO:0007669"/>
    <property type="project" value="UniProtKB-SubCell"/>
</dbReference>
<feature type="binding site" evidence="13">
    <location>
        <position position="152"/>
    </location>
    <ligand>
        <name>Fe cation</name>
        <dbReference type="ChEBI" id="CHEBI:24875"/>
        <label>1</label>
    </ligand>
</feature>
<evidence type="ECO:0000313" key="17">
    <source>
        <dbReference type="Proteomes" id="UP000054097"/>
    </source>
</evidence>
<evidence type="ECO:0000256" key="13">
    <source>
        <dbReference type="PIRSR" id="PIRSR607828-2"/>
    </source>
</evidence>
<dbReference type="AlphaFoldDB" id="A0A0C2WK16"/>
<accession>A0A0C2WK16</accession>
<feature type="compositionally biased region" description="Low complexity" evidence="15">
    <location>
        <begin position="47"/>
        <end position="62"/>
    </location>
</feature>
<feature type="binding site" evidence="12">
    <location>
        <begin position="272"/>
        <end position="273"/>
    </location>
    <ligand>
        <name>substrate</name>
    </ligand>
</feature>
<name>A0A0C2WK16_SERVB</name>
<dbReference type="GO" id="GO:0005506">
    <property type="term" value="F:iron ion binding"/>
    <property type="evidence" value="ECO:0007669"/>
    <property type="project" value="InterPro"/>
</dbReference>
<evidence type="ECO:0000256" key="15">
    <source>
        <dbReference type="SAM" id="MobiDB-lite"/>
    </source>
</evidence>
<evidence type="ECO:0000256" key="12">
    <source>
        <dbReference type="PIRSR" id="PIRSR607828-1"/>
    </source>
</evidence>
<feature type="region of interest" description="Disordered" evidence="15">
    <location>
        <begin position="35"/>
        <end position="77"/>
    </location>
</feature>
<comment type="pathway">
    <text evidence="2 14">Polyol metabolism; myo-inositol degradation into D-glucuronate; D-glucuronate from myo-inositol: step 1/1.</text>
</comment>
<evidence type="ECO:0000256" key="8">
    <source>
        <dbReference type="ARBA" id="ARBA00023002"/>
    </source>
</evidence>
<dbReference type="STRING" id="933852.A0A0C2WK16"/>
<organism evidence="16 17">
    <name type="scientific">Serendipita vermifera MAFF 305830</name>
    <dbReference type="NCBI Taxonomy" id="933852"/>
    <lineage>
        <taxon>Eukaryota</taxon>
        <taxon>Fungi</taxon>
        <taxon>Dikarya</taxon>
        <taxon>Basidiomycota</taxon>
        <taxon>Agaricomycotina</taxon>
        <taxon>Agaricomycetes</taxon>
        <taxon>Sebacinales</taxon>
        <taxon>Serendipitaceae</taxon>
        <taxon>Serendipita</taxon>
    </lineage>
</organism>
<feature type="binding site" evidence="12">
    <location>
        <position position="180"/>
    </location>
    <ligand>
        <name>substrate</name>
    </ligand>
</feature>
<feature type="binding site" evidence="13">
    <location>
        <position position="305"/>
    </location>
    <ligand>
        <name>Fe cation</name>
        <dbReference type="ChEBI" id="CHEBI:24875"/>
        <label>1</label>
    </ligand>
</feature>
<reference evidence="17" key="2">
    <citation type="submission" date="2015-01" db="EMBL/GenBank/DDBJ databases">
        <title>Evolutionary Origins and Diversification of the Mycorrhizal Mutualists.</title>
        <authorList>
            <consortium name="DOE Joint Genome Institute"/>
            <consortium name="Mycorrhizal Genomics Consortium"/>
            <person name="Kohler A."/>
            <person name="Kuo A."/>
            <person name="Nagy L.G."/>
            <person name="Floudas D."/>
            <person name="Copeland A."/>
            <person name="Barry K.W."/>
            <person name="Cichocki N."/>
            <person name="Veneault-Fourrey C."/>
            <person name="LaButti K."/>
            <person name="Lindquist E.A."/>
            <person name="Lipzen A."/>
            <person name="Lundell T."/>
            <person name="Morin E."/>
            <person name="Murat C."/>
            <person name="Riley R."/>
            <person name="Ohm R."/>
            <person name="Sun H."/>
            <person name="Tunlid A."/>
            <person name="Henrissat B."/>
            <person name="Grigoriev I.V."/>
            <person name="Hibbett D.S."/>
            <person name="Martin F."/>
        </authorList>
    </citation>
    <scope>NUCLEOTIDE SEQUENCE [LARGE SCALE GENOMIC DNA]</scope>
    <source>
        <strain evidence="17">MAFF 305830</strain>
    </source>
</reference>
<feature type="binding site" evidence="12">
    <location>
        <position position="85"/>
    </location>
    <ligand>
        <name>substrate</name>
    </ligand>
</feature>
<comment type="catalytic activity">
    <reaction evidence="11 14">
        <text>myo-inositol + O2 = D-glucuronate + H2O + H(+)</text>
        <dbReference type="Rhea" id="RHEA:23696"/>
        <dbReference type="ChEBI" id="CHEBI:15377"/>
        <dbReference type="ChEBI" id="CHEBI:15378"/>
        <dbReference type="ChEBI" id="CHEBI:15379"/>
        <dbReference type="ChEBI" id="CHEBI:17268"/>
        <dbReference type="ChEBI" id="CHEBI:58720"/>
        <dbReference type="EC" id="1.13.99.1"/>
    </reaction>
</comment>
<evidence type="ECO:0000256" key="10">
    <source>
        <dbReference type="ARBA" id="ARBA00029668"/>
    </source>
</evidence>
<keyword evidence="17" id="KW-1185">Reference proteome</keyword>
<dbReference type="EMBL" id="KN824304">
    <property type="protein sequence ID" value="KIM26673.1"/>
    <property type="molecule type" value="Genomic_DNA"/>
</dbReference>
<keyword evidence="6 14" id="KW-0963">Cytoplasm</keyword>
<dbReference type="UniPathway" id="UPA00111">
    <property type="reaction ID" value="UER00527"/>
</dbReference>
<comment type="similarity">
    <text evidence="3 14">Belongs to the myo-inositol oxygenase family.</text>
</comment>
<dbReference type="Proteomes" id="UP000054097">
    <property type="component" value="Unassembled WGS sequence"/>
</dbReference>
<dbReference type="HOGENOM" id="CLU_050259_0_1_1"/>
<comment type="subcellular location">
    <subcellularLocation>
        <location evidence="1 14">Cytoplasm</location>
    </subcellularLocation>
</comment>
<dbReference type="GO" id="GO:0050113">
    <property type="term" value="F:inositol oxygenase activity"/>
    <property type="evidence" value="ECO:0007669"/>
    <property type="project" value="UniProtKB-UniRule"/>
</dbReference>
<keyword evidence="8 14" id="KW-0560">Oxidoreductase</keyword>